<evidence type="ECO:0000313" key="2">
    <source>
        <dbReference type="EnsemblMetazoa" id="HelroP167111"/>
    </source>
</evidence>
<evidence type="ECO:0000313" key="3">
    <source>
        <dbReference type="Proteomes" id="UP000015101"/>
    </source>
</evidence>
<dbReference type="CTD" id="20201811"/>
<protein>
    <submittedName>
        <fullName evidence="1 2">Uncharacterized protein</fullName>
    </submittedName>
</protein>
<dbReference type="InterPro" id="IPR027410">
    <property type="entry name" value="TCP-1-like_intermed_sf"/>
</dbReference>
<dbReference type="EMBL" id="KB095858">
    <property type="protein sequence ID" value="ESO10605.1"/>
    <property type="molecule type" value="Genomic_DNA"/>
</dbReference>
<dbReference type="Gene3D" id="3.30.260.10">
    <property type="entry name" value="TCP-1-like chaperonin intermediate domain"/>
    <property type="match status" value="1"/>
</dbReference>
<organism evidence="2 3">
    <name type="scientific">Helobdella robusta</name>
    <name type="common">Californian leech</name>
    <dbReference type="NCBI Taxonomy" id="6412"/>
    <lineage>
        <taxon>Eukaryota</taxon>
        <taxon>Metazoa</taxon>
        <taxon>Spiralia</taxon>
        <taxon>Lophotrochozoa</taxon>
        <taxon>Annelida</taxon>
        <taxon>Clitellata</taxon>
        <taxon>Hirudinea</taxon>
        <taxon>Rhynchobdellida</taxon>
        <taxon>Glossiphoniidae</taxon>
        <taxon>Helobdella</taxon>
    </lineage>
</organism>
<dbReference type="InterPro" id="IPR027409">
    <property type="entry name" value="GroEL-like_apical_dom_sf"/>
</dbReference>
<reference evidence="1 3" key="2">
    <citation type="journal article" date="2013" name="Nature">
        <title>Insights into bilaterian evolution from three spiralian genomes.</title>
        <authorList>
            <person name="Simakov O."/>
            <person name="Marletaz F."/>
            <person name="Cho S.J."/>
            <person name="Edsinger-Gonzales E."/>
            <person name="Havlak P."/>
            <person name="Hellsten U."/>
            <person name="Kuo D.H."/>
            <person name="Larsson T."/>
            <person name="Lv J."/>
            <person name="Arendt D."/>
            <person name="Savage R."/>
            <person name="Osoegawa K."/>
            <person name="de Jong P."/>
            <person name="Grimwood J."/>
            <person name="Chapman J.A."/>
            <person name="Shapiro H."/>
            <person name="Aerts A."/>
            <person name="Otillar R.P."/>
            <person name="Terry A.Y."/>
            <person name="Boore J.L."/>
            <person name="Grigoriev I.V."/>
            <person name="Lindberg D.R."/>
            <person name="Seaver E.C."/>
            <person name="Weisblat D.A."/>
            <person name="Putnam N.H."/>
            <person name="Rokhsar D.S."/>
        </authorList>
    </citation>
    <scope>NUCLEOTIDE SEQUENCE</scope>
</reference>
<accession>T1EZ11</accession>
<dbReference type="RefSeq" id="XP_009010874.1">
    <property type="nucleotide sequence ID" value="XM_009012626.1"/>
</dbReference>
<dbReference type="EnsemblMetazoa" id="HelroT167111">
    <property type="protein sequence ID" value="HelroP167111"/>
    <property type="gene ID" value="HelroG167111"/>
</dbReference>
<dbReference type="PANTHER" id="PTHR46787:SF1">
    <property type="entry name" value="MOLECULAR CHAPERONE MKKS"/>
    <property type="match status" value="1"/>
</dbReference>
<dbReference type="AlphaFoldDB" id="T1EZ11"/>
<dbReference type="InParanoid" id="T1EZ11"/>
<reference evidence="3" key="1">
    <citation type="submission" date="2012-12" db="EMBL/GenBank/DDBJ databases">
        <authorList>
            <person name="Hellsten U."/>
            <person name="Grimwood J."/>
            <person name="Chapman J.A."/>
            <person name="Shapiro H."/>
            <person name="Aerts A."/>
            <person name="Otillar R.P."/>
            <person name="Terry A.Y."/>
            <person name="Boore J.L."/>
            <person name="Simakov O."/>
            <person name="Marletaz F."/>
            <person name="Cho S.-J."/>
            <person name="Edsinger-Gonzales E."/>
            <person name="Havlak P."/>
            <person name="Kuo D.-H."/>
            <person name="Larsson T."/>
            <person name="Lv J."/>
            <person name="Arendt D."/>
            <person name="Savage R."/>
            <person name="Osoegawa K."/>
            <person name="de Jong P."/>
            <person name="Lindberg D.R."/>
            <person name="Seaver E.C."/>
            <person name="Weisblat D.A."/>
            <person name="Putnam N.H."/>
            <person name="Grigoriev I.V."/>
            <person name="Rokhsar D.S."/>
        </authorList>
    </citation>
    <scope>NUCLEOTIDE SEQUENCE</scope>
</reference>
<keyword evidence="3" id="KW-1185">Reference proteome</keyword>
<dbReference type="GO" id="GO:0060271">
    <property type="term" value="P:cilium assembly"/>
    <property type="evidence" value="ECO:0000318"/>
    <property type="project" value="GO_Central"/>
</dbReference>
<dbReference type="PANTHER" id="PTHR46787">
    <property type="entry name" value="SYNDROMES PUTATIVE CHAPERONIN-RELATED"/>
    <property type="match status" value="1"/>
</dbReference>
<dbReference type="HOGENOM" id="CLU_607322_0_0_1"/>
<dbReference type="SUPFAM" id="SSF52029">
    <property type="entry name" value="GroEL apical domain-like"/>
    <property type="match status" value="1"/>
</dbReference>
<dbReference type="EMBL" id="AMQM01002674">
    <property type="status" value="NOT_ANNOTATED_CDS"/>
    <property type="molecule type" value="Genomic_DNA"/>
</dbReference>
<gene>
    <name evidence="2" type="primary">20201811</name>
    <name evidence="1" type="ORF">HELRODRAFT_167111</name>
</gene>
<dbReference type="GO" id="GO:0051131">
    <property type="term" value="P:chaperone-mediated protein complex assembly"/>
    <property type="evidence" value="ECO:0000318"/>
    <property type="project" value="GO_Central"/>
</dbReference>
<dbReference type="KEGG" id="hro:HELRODRAFT_167111"/>
<dbReference type="OrthoDB" id="528704at2759"/>
<name>T1EZ11_HELRO</name>
<dbReference type="GeneID" id="20201811"/>
<dbReference type="GO" id="GO:1902636">
    <property type="term" value="C:kinociliary basal body"/>
    <property type="evidence" value="ECO:0000318"/>
    <property type="project" value="GO_Central"/>
</dbReference>
<dbReference type="Gene3D" id="3.50.7.10">
    <property type="entry name" value="GroEL"/>
    <property type="match status" value="1"/>
</dbReference>
<dbReference type="GO" id="GO:0005634">
    <property type="term" value="C:nucleus"/>
    <property type="evidence" value="ECO:0000318"/>
    <property type="project" value="GO_Central"/>
</dbReference>
<dbReference type="GO" id="GO:0005737">
    <property type="term" value="C:cytoplasm"/>
    <property type="evidence" value="ECO:0000318"/>
    <property type="project" value="GO_Central"/>
</dbReference>
<dbReference type="Proteomes" id="UP000015101">
    <property type="component" value="Unassembled WGS sequence"/>
</dbReference>
<evidence type="ECO:0000313" key="1">
    <source>
        <dbReference type="EMBL" id="ESO10605.1"/>
    </source>
</evidence>
<sequence>MDKLVLKNFLNVVVNFIGRDGRTKLVQLAEDDDDNNNNVALVCSSFKLFNQLLIHNDNKLVKFILSAILRHLSHHHDGGVMNAFLDTKLKKLGIDESDSEMFKIKLLEGFLKSIKGQLEFENSYRIIVLPDKKPNLEVDIINGCLLEPYEEPFKHQIRYLQNRKLNILLFSCFLDENLNNSDIDCDINLKTSNNISLNKTQTSLIIDSFKKIMANLKNIDIIACQKVASPDIKLFLKSLNVLLIDRLGKEQINFLVRVTHAKLIKSPIESITNDHLGKIGELKVWKATEDDEKEYLEFISDFDDFVSIVIFNPYRETFEEVKYLSECSFKILKNLYNLHTDSPNKNCQLNKNDVYLLSGTDWVLELVKHLTNLDDEFFGKLIQARRAVDSVKDSLKLLLNNNNNNNNMDNNHNKIKLYFLSHENAINTIRISFFISRTILRASNFFQETDE</sequence>
<dbReference type="GO" id="GO:0006457">
    <property type="term" value="P:protein folding"/>
    <property type="evidence" value="ECO:0007669"/>
    <property type="project" value="InterPro"/>
</dbReference>
<dbReference type="GO" id="GO:0032502">
    <property type="term" value="P:developmental process"/>
    <property type="evidence" value="ECO:0000318"/>
    <property type="project" value="GO_Central"/>
</dbReference>
<reference evidence="2" key="3">
    <citation type="submission" date="2015-06" db="UniProtKB">
        <authorList>
            <consortium name="EnsemblMetazoa"/>
        </authorList>
    </citation>
    <scope>IDENTIFICATION</scope>
</reference>
<dbReference type="InterPro" id="IPR028790">
    <property type="entry name" value="MKKS"/>
</dbReference>
<dbReference type="GO" id="GO:0051082">
    <property type="term" value="F:unfolded protein binding"/>
    <property type="evidence" value="ECO:0007669"/>
    <property type="project" value="InterPro"/>
</dbReference>
<proteinExistence type="predicted"/>